<proteinExistence type="predicted"/>
<dbReference type="EMBL" id="CAJVPW010034282">
    <property type="protein sequence ID" value="CAG8733164.1"/>
    <property type="molecule type" value="Genomic_DNA"/>
</dbReference>
<reference evidence="1" key="1">
    <citation type="submission" date="2021-06" db="EMBL/GenBank/DDBJ databases">
        <authorList>
            <person name="Kallberg Y."/>
            <person name="Tangrot J."/>
            <person name="Rosling A."/>
        </authorList>
    </citation>
    <scope>NUCLEOTIDE SEQUENCE</scope>
    <source>
        <strain evidence="1">28 12/20/2015</strain>
    </source>
</reference>
<protein>
    <submittedName>
        <fullName evidence="1">17768_t:CDS:1</fullName>
    </submittedName>
</protein>
<feature type="non-terminal residue" evidence="1">
    <location>
        <position position="50"/>
    </location>
</feature>
<dbReference type="Proteomes" id="UP000789366">
    <property type="component" value="Unassembled WGS sequence"/>
</dbReference>
<sequence>MSRRSGKTKNNNQDGSATSEDTVEAEIRQNSQRQETDRINVQINTPTKTY</sequence>
<evidence type="ECO:0000313" key="2">
    <source>
        <dbReference type="Proteomes" id="UP000789366"/>
    </source>
</evidence>
<name>A0ACA9Q226_9GLOM</name>
<gene>
    <name evidence="1" type="ORF">SPELUC_LOCUS13256</name>
</gene>
<organism evidence="1 2">
    <name type="scientific">Cetraspora pellucida</name>
    <dbReference type="NCBI Taxonomy" id="1433469"/>
    <lineage>
        <taxon>Eukaryota</taxon>
        <taxon>Fungi</taxon>
        <taxon>Fungi incertae sedis</taxon>
        <taxon>Mucoromycota</taxon>
        <taxon>Glomeromycotina</taxon>
        <taxon>Glomeromycetes</taxon>
        <taxon>Diversisporales</taxon>
        <taxon>Gigasporaceae</taxon>
        <taxon>Cetraspora</taxon>
    </lineage>
</organism>
<accession>A0ACA9Q226</accession>
<keyword evidence="2" id="KW-1185">Reference proteome</keyword>
<evidence type="ECO:0000313" key="1">
    <source>
        <dbReference type="EMBL" id="CAG8733164.1"/>
    </source>
</evidence>
<comment type="caution">
    <text evidence="1">The sequence shown here is derived from an EMBL/GenBank/DDBJ whole genome shotgun (WGS) entry which is preliminary data.</text>
</comment>